<keyword evidence="3" id="KW-0611">Plant defense</keyword>
<accession>A0A438FK10</accession>
<dbReference type="Gene3D" id="3.80.10.10">
    <property type="entry name" value="Ribonuclease Inhibitor"/>
    <property type="match status" value="2"/>
</dbReference>
<sequence>MCKKIVQEQHPKDPSKWSRLWNWDDIYCAFVSEKGMKNVETISLDLSSLDSSRSKEKWFTIKIVAQMKKVFAKMKKLRLLKVYYSLGDAHKMSLPKDFEFPPHQHTKFSRMPKLEKLNLVGCVSFSQLHSSIGTFSEMNYLTELNFSWSGIRELPISIGSLIALETLNLFKCSEFEKFPDNIFVDMRNLKKLQLSRSGIKELPTSIECLEALESLLLNRCSNFEKFPEIQKNMENLLKLDLDVSGIKELSCLIGHLPRLQSLLLRTCKNLRSVPSGILQLESLKACYINDCSNLEIFPEIMEDMEHSKGLSLRESAICKAKLDLSNCENLETLPNSIGMTCFSEFVVHNCPKLHKLPDNLRSMQLQRLDVSGCNLMAGAIPDDLWCLFSLVDLNVSGNNIDCIPGGIIRLSQLHSLLMNHCLMLKEIPELPSSLRYIQAYGCPLLETLSSDAKHPLWSSLPNCLKSLIQDFQCPTCWRKYLNVRVVIPGSRGIPEWISHKSMGDEITIDLPKNWYEDNNFLGFALFWHHVPFDDDDDDDLFRHLFPIDDDDDDDDGFEDDPALMVVYFLQIAISSEYRSNRWNKFKAGFSSIFCGLMGKASCKVESCGIHLIYDHGQDHPQQSLQLFNVKRSHDDTEDHPHV</sequence>
<dbReference type="SMART" id="SM00369">
    <property type="entry name" value="LRR_TYP"/>
    <property type="match status" value="3"/>
</dbReference>
<proteinExistence type="predicted"/>
<dbReference type="Pfam" id="PF00560">
    <property type="entry name" value="LRR_1"/>
    <property type="match status" value="1"/>
</dbReference>
<evidence type="ECO:0000259" key="5">
    <source>
        <dbReference type="Pfam" id="PF23286"/>
    </source>
</evidence>
<reference evidence="6 7" key="1">
    <citation type="journal article" date="2018" name="PLoS Genet.">
        <title>Population sequencing reveals clonal diversity and ancestral inbreeding in the grapevine cultivar Chardonnay.</title>
        <authorList>
            <person name="Roach M.J."/>
            <person name="Johnson D.L."/>
            <person name="Bohlmann J."/>
            <person name="van Vuuren H.J."/>
            <person name="Jones S.J."/>
            <person name="Pretorius I.S."/>
            <person name="Schmidt S.A."/>
            <person name="Borneman A.R."/>
        </authorList>
    </citation>
    <scope>NUCLEOTIDE SEQUENCE [LARGE SCALE GENOMIC DNA]</scope>
    <source>
        <strain evidence="7">cv. Chardonnay</strain>
        <tissue evidence="6">Leaf</tissue>
    </source>
</reference>
<dbReference type="PANTHER" id="PTHR36766">
    <property type="entry name" value="PLANT BROAD-SPECTRUM MILDEW RESISTANCE PROTEIN RPW8"/>
    <property type="match status" value="1"/>
</dbReference>
<dbReference type="InterPro" id="IPR003591">
    <property type="entry name" value="Leu-rich_rpt_typical-subtyp"/>
</dbReference>
<name>A0A438FK10_VITVI</name>
<dbReference type="GO" id="GO:0006952">
    <property type="term" value="P:defense response"/>
    <property type="evidence" value="ECO:0007669"/>
    <property type="project" value="UniProtKB-KW"/>
</dbReference>
<dbReference type="EMBL" id="QGNW01000864">
    <property type="protein sequence ID" value="RVW60317.1"/>
    <property type="molecule type" value="Genomic_DNA"/>
</dbReference>
<evidence type="ECO:0000259" key="4">
    <source>
        <dbReference type="Pfam" id="PF20160"/>
    </source>
</evidence>
<feature type="domain" description="C-JID" evidence="4">
    <location>
        <begin position="491"/>
        <end position="615"/>
    </location>
</feature>
<evidence type="ECO:0000313" key="7">
    <source>
        <dbReference type="Proteomes" id="UP000288805"/>
    </source>
</evidence>
<evidence type="ECO:0000256" key="3">
    <source>
        <dbReference type="ARBA" id="ARBA00022821"/>
    </source>
</evidence>
<dbReference type="InterPro" id="IPR001611">
    <property type="entry name" value="Leu-rich_rpt"/>
</dbReference>
<evidence type="ECO:0000313" key="6">
    <source>
        <dbReference type="EMBL" id="RVW60317.1"/>
    </source>
</evidence>
<dbReference type="InterPro" id="IPR032675">
    <property type="entry name" value="LRR_dom_sf"/>
</dbReference>
<organism evidence="6 7">
    <name type="scientific">Vitis vinifera</name>
    <name type="common">Grape</name>
    <dbReference type="NCBI Taxonomy" id="29760"/>
    <lineage>
        <taxon>Eukaryota</taxon>
        <taxon>Viridiplantae</taxon>
        <taxon>Streptophyta</taxon>
        <taxon>Embryophyta</taxon>
        <taxon>Tracheophyta</taxon>
        <taxon>Spermatophyta</taxon>
        <taxon>Magnoliopsida</taxon>
        <taxon>eudicotyledons</taxon>
        <taxon>Gunneridae</taxon>
        <taxon>Pentapetalae</taxon>
        <taxon>rosids</taxon>
        <taxon>Vitales</taxon>
        <taxon>Vitaceae</taxon>
        <taxon>Viteae</taxon>
        <taxon>Vitis</taxon>
    </lineage>
</organism>
<dbReference type="AlphaFoldDB" id="A0A438FK10"/>
<dbReference type="Pfam" id="PF23286">
    <property type="entry name" value="LRR_13"/>
    <property type="match status" value="1"/>
</dbReference>
<dbReference type="Proteomes" id="UP000288805">
    <property type="component" value="Unassembled WGS sequence"/>
</dbReference>
<keyword evidence="2" id="KW-0677">Repeat</keyword>
<protein>
    <submittedName>
        <fullName evidence="6">Disease resistance-like protein DSC1</fullName>
    </submittedName>
</protein>
<dbReference type="InterPro" id="IPR058546">
    <property type="entry name" value="RPS4B/Roq1-like_LRR"/>
</dbReference>
<dbReference type="SUPFAM" id="SSF52058">
    <property type="entry name" value="L domain-like"/>
    <property type="match status" value="1"/>
</dbReference>
<keyword evidence="1" id="KW-0433">Leucine-rich repeat</keyword>
<evidence type="ECO:0000256" key="2">
    <source>
        <dbReference type="ARBA" id="ARBA00022737"/>
    </source>
</evidence>
<dbReference type="InterPro" id="IPR045344">
    <property type="entry name" value="C-JID"/>
</dbReference>
<comment type="caution">
    <text evidence="6">The sequence shown here is derived from an EMBL/GenBank/DDBJ whole genome shotgun (WGS) entry which is preliminary data.</text>
</comment>
<dbReference type="PANTHER" id="PTHR36766:SF30">
    <property type="entry name" value="TIR-NBS TYPE DISEASE RESISTANCE PROTEIN-RELATED"/>
    <property type="match status" value="1"/>
</dbReference>
<dbReference type="Pfam" id="PF20160">
    <property type="entry name" value="C-JID"/>
    <property type="match status" value="1"/>
</dbReference>
<feature type="domain" description="Disease resistance protein RPS4B/Roq1-like leucine-rich repeats" evidence="5">
    <location>
        <begin position="209"/>
        <end position="294"/>
    </location>
</feature>
<evidence type="ECO:0000256" key="1">
    <source>
        <dbReference type="ARBA" id="ARBA00022614"/>
    </source>
</evidence>
<gene>
    <name evidence="6" type="primary">DSC1_4</name>
    <name evidence="6" type="ORF">CK203_084096</name>
</gene>